<dbReference type="EMBL" id="ML208492">
    <property type="protein sequence ID" value="TFK64031.1"/>
    <property type="molecule type" value="Genomic_DNA"/>
</dbReference>
<dbReference type="Proteomes" id="UP000308600">
    <property type="component" value="Unassembled WGS sequence"/>
</dbReference>
<proteinExistence type="predicted"/>
<sequence>MAHATDSSTLPPLFQQIRDTDIHGLVSAYIQSNKDNPIVVAIVSLLDTIQSKSLPDLNRLVTELISTLSDRQFYIHLSRALWEHIQAHPYSTAFFIIGVVLTCVLMCHPLTMIGFGPMGIVAGSLAAAWQASMGGTVAAGSAFAILQSWGMTCNVIFPIAGSVIATVSTTLAAGAVEQIAKIAHDTGGRLNKVTTDTGANLMKVAYDPEEPLNKVTQHVGEHLARVAHDSQALANIVREELKKLLWPWWLTEA</sequence>
<protein>
    <submittedName>
        <fullName evidence="1">Uncharacterized protein</fullName>
    </submittedName>
</protein>
<evidence type="ECO:0000313" key="2">
    <source>
        <dbReference type="Proteomes" id="UP000308600"/>
    </source>
</evidence>
<keyword evidence="2" id="KW-1185">Reference proteome</keyword>
<evidence type="ECO:0000313" key="1">
    <source>
        <dbReference type="EMBL" id="TFK64031.1"/>
    </source>
</evidence>
<gene>
    <name evidence="1" type="ORF">BDN72DRAFT_846980</name>
</gene>
<accession>A0ACD3AER9</accession>
<reference evidence="1 2" key="1">
    <citation type="journal article" date="2019" name="Nat. Ecol. Evol.">
        <title>Megaphylogeny resolves global patterns of mushroom evolution.</title>
        <authorList>
            <person name="Varga T."/>
            <person name="Krizsan K."/>
            <person name="Foldi C."/>
            <person name="Dima B."/>
            <person name="Sanchez-Garcia M."/>
            <person name="Sanchez-Ramirez S."/>
            <person name="Szollosi G.J."/>
            <person name="Szarkandi J.G."/>
            <person name="Papp V."/>
            <person name="Albert L."/>
            <person name="Andreopoulos W."/>
            <person name="Angelini C."/>
            <person name="Antonin V."/>
            <person name="Barry K.W."/>
            <person name="Bougher N.L."/>
            <person name="Buchanan P."/>
            <person name="Buyck B."/>
            <person name="Bense V."/>
            <person name="Catcheside P."/>
            <person name="Chovatia M."/>
            <person name="Cooper J."/>
            <person name="Damon W."/>
            <person name="Desjardin D."/>
            <person name="Finy P."/>
            <person name="Geml J."/>
            <person name="Haridas S."/>
            <person name="Hughes K."/>
            <person name="Justo A."/>
            <person name="Karasinski D."/>
            <person name="Kautmanova I."/>
            <person name="Kiss B."/>
            <person name="Kocsube S."/>
            <person name="Kotiranta H."/>
            <person name="LaButti K.M."/>
            <person name="Lechner B.E."/>
            <person name="Liimatainen K."/>
            <person name="Lipzen A."/>
            <person name="Lukacs Z."/>
            <person name="Mihaltcheva S."/>
            <person name="Morgado L.N."/>
            <person name="Niskanen T."/>
            <person name="Noordeloos M.E."/>
            <person name="Ohm R.A."/>
            <person name="Ortiz-Santana B."/>
            <person name="Ovrebo C."/>
            <person name="Racz N."/>
            <person name="Riley R."/>
            <person name="Savchenko A."/>
            <person name="Shiryaev A."/>
            <person name="Soop K."/>
            <person name="Spirin V."/>
            <person name="Szebenyi C."/>
            <person name="Tomsovsky M."/>
            <person name="Tulloss R.E."/>
            <person name="Uehling J."/>
            <person name="Grigoriev I.V."/>
            <person name="Vagvolgyi C."/>
            <person name="Papp T."/>
            <person name="Martin F.M."/>
            <person name="Miettinen O."/>
            <person name="Hibbett D.S."/>
            <person name="Nagy L.G."/>
        </authorList>
    </citation>
    <scope>NUCLEOTIDE SEQUENCE [LARGE SCALE GENOMIC DNA]</scope>
    <source>
        <strain evidence="1 2">NL-1719</strain>
    </source>
</reference>
<organism evidence="1 2">
    <name type="scientific">Pluteus cervinus</name>
    <dbReference type="NCBI Taxonomy" id="181527"/>
    <lineage>
        <taxon>Eukaryota</taxon>
        <taxon>Fungi</taxon>
        <taxon>Dikarya</taxon>
        <taxon>Basidiomycota</taxon>
        <taxon>Agaricomycotina</taxon>
        <taxon>Agaricomycetes</taxon>
        <taxon>Agaricomycetidae</taxon>
        <taxon>Agaricales</taxon>
        <taxon>Pluteineae</taxon>
        <taxon>Pluteaceae</taxon>
        <taxon>Pluteus</taxon>
    </lineage>
</organism>
<name>A0ACD3AER9_9AGAR</name>